<evidence type="ECO:0000256" key="1">
    <source>
        <dbReference type="SAM" id="MobiDB-lite"/>
    </source>
</evidence>
<organism evidence="3 4">
    <name type="scientific">Phytophthora infestans</name>
    <name type="common">Potato late blight agent</name>
    <name type="synonym">Botrytis infestans</name>
    <dbReference type="NCBI Taxonomy" id="4787"/>
    <lineage>
        <taxon>Eukaryota</taxon>
        <taxon>Sar</taxon>
        <taxon>Stramenopiles</taxon>
        <taxon>Oomycota</taxon>
        <taxon>Peronosporomycetes</taxon>
        <taxon>Peronosporales</taxon>
        <taxon>Peronosporaceae</taxon>
        <taxon>Phytophthora</taxon>
    </lineage>
</organism>
<evidence type="ECO:0008006" key="5">
    <source>
        <dbReference type="Google" id="ProtNLM"/>
    </source>
</evidence>
<evidence type="ECO:0000313" key="4">
    <source>
        <dbReference type="Proteomes" id="UP000704712"/>
    </source>
</evidence>
<dbReference type="EMBL" id="JAACNO010001773">
    <property type="protein sequence ID" value="KAF4137661.1"/>
    <property type="molecule type" value="Genomic_DNA"/>
</dbReference>
<proteinExistence type="predicted"/>
<feature type="region of interest" description="Disordered" evidence="1">
    <location>
        <begin position="123"/>
        <end position="150"/>
    </location>
</feature>
<sequence>MPDFTTSPSDVEAARLLYRSRFSVASPPVSPKLLACIPVLVLAVVTTMVGMTVAVNRGDVDFGTANSVAVSSSTTFLASDVSNNVSHPNSQWYQRSVRYDETVGRDRGVVTCMHDGVLPLDLPSSQTATQEGHADVGEKRELAVSSGDDGASQHPPHITFYRLTVALLVDLNYWC</sequence>
<protein>
    <recommendedName>
        <fullName evidence="5">Transmembrane protein</fullName>
    </recommendedName>
</protein>
<reference evidence="3" key="1">
    <citation type="submission" date="2020-03" db="EMBL/GenBank/DDBJ databases">
        <title>Hybrid Assembly of Korean Phytophthora infestans isolates.</title>
        <authorList>
            <person name="Prokchorchik M."/>
            <person name="Lee Y."/>
            <person name="Seo J."/>
            <person name="Cho J.-H."/>
            <person name="Park Y.-E."/>
            <person name="Jang D.-C."/>
            <person name="Im J.-S."/>
            <person name="Choi J.-G."/>
            <person name="Park H.-J."/>
            <person name="Lee G.-B."/>
            <person name="Lee Y.-G."/>
            <person name="Hong S.-Y."/>
            <person name="Cho K."/>
            <person name="Sohn K.H."/>
        </authorList>
    </citation>
    <scope>NUCLEOTIDE SEQUENCE</scope>
    <source>
        <strain evidence="3">KR_2_A2</strain>
    </source>
</reference>
<feature type="compositionally biased region" description="Basic and acidic residues" evidence="1">
    <location>
        <begin position="132"/>
        <end position="142"/>
    </location>
</feature>
<name>A0A8S9U9W0_PHYIN</name>
<dbReference type="AlphaFoldDB" id="A0A8S9U9W0"/>
<evidence type="ECO:0000256" key="2">
    <source>
        <dbReference type="SAM" id="Phobius"/>
    </source>
</evidence>
<feature type="transmembrane region" description="Helical" evidence="2">
    <location>
        <begin position="32"/>
        <end position="55"/>
    </location>
</feature>
<keyword evidence="2" id="KW-1133">Transmembrane helix</keyword>
<dbReference type="Proteomes" id="UP000704712">
    <property type="component" value="Unassembled WGS sequence"/>
</dbReference>
<comment type="caution">
    <text evidence="3">The sequence shown here is derived from an EMBL/GenBank/DDBJ whole genome shotgun (WGS) entry which is preliminary data.</text>
</comment>
<accession>A0A8S9U9W0</accession>
<keyword evidence="2" id="KW-0812">Transmembrane</keyword>
<keyword evidence="2" id="KW-0472">Membrane</keyword>
<evidence type="ECO:0000313" key="3">
    <source>
        <dbReference type="EMBL" id="KAF4137661.1"/>
    </source>
</evidence>
<gene>
    <name evidence="3" type="ORF">GN958_ATG13173</name>
</gene>